<dbReference type="RefSeq" id="WP_095718239.1">
    <property type="nucleotide sequence ID" value="NZ_JBNQFY010000002.1"/>
</dbReference>
<protein>
    <recommendedName>
        <fullName evidence="5">SHOCT domain-containing protein</fullName>
    </recommendedName>
</protein>
<gene>
    <name evidence="3" type="ORF">CEY15_09575</name>
</gene>
<evidence type="ECO:0000256" key="2">
    <source>
        <dbReference type="SAM" id="Phobius"/>
    </source>
</evidence>
<proteinExistence type="predicted"/>
<evidence type="ECO:0000256" key="1">
    <source>
        <dbReference type="SAM" id="MobiDB-lite"/>
    </source>
</evidence>
<keyword evidence="2" id="KW-0472">Membrane</keyword>
<name>A0A2A2WQG5_9ACTN</name>
<evidence type="ECO:0000313" key="4">
    <source>
        <dbReference type="Proteomes" id="UP000218810"/>
    </source>
</evidence>
<dbReference type="OrthoDB" id="3748887at2"/>
<evidence type="ECO:0008006" key="5">
    <source>
        <dbReference type="Google" id="ProtNLM"/>
    </source>
</evidence>
<comment type="caution">
    <text evidence="3">The sequence shown here is derived from an EMBL/GenBank/DDBJ whole genome shotgun (WGS) entry which is preliminary data.</text>
</comment>
<accession>A0A2A2WQG5</accession>
<keyword evidence="2" id="KW-1133">Transmembrane helix</keyword>
<dbReference type="EMBL" id="NTGA01000016">
    <property type="protein sequence ID" value="PAY23283.1"/>
    <property type="molecule type" value="Genomic_DNA"/>
</dbReference>
<dbReference type="AlphaFoldDB" id="A0A2A2WQG5"/>
<sequence length="95" mass="10547">MMGWSGQLSATGWIIMAVCMLVFWAAVLSMLAMMFRNDRSGGHGRTAPEADPLRVLEVRFARGEIGSDEFVARREELTRSGNSVPTKPEHGRPRV</sequence>
<dbReference type="Proteomes" id="UP000218810">
    <property type="component" value="Unassembled WGS sequence"/>
</dbReference>
<evidence type="ECO:0000313" key="3">
    <source>
        <dbReference type="EMBL" id="PAY23283.1"/>
    </source>
</evidence>
<organism evidence="3 4">
    <name type="scientific">Dietzia natronolimnaea</name>
    <dbReference type="NCBI Taxonomy" id="161920"/>
    <lineage>
        <taxon>Bacteria</taxon>
        <taxon>Bacillati</taxon>
        <taxon>Actinomycetota</taxon>
        <taxon>Actinomycetes</taxon>
        <taxon>Mycobacteriales</taxon>
        <taxon>Dietziaceae</taxon>
        <taxon>Dietzia</taxon>
    </lineage>
</organism>
<feature type="region of interest" description="Disordered" evidence="1">
    <location>
        <begin position="74"/>
        <end position="95"/>
    </location>
</feature>
<reference evidence="4" key="1">
    <citation type="submission" date="2017-09" db="EMBL/GenBank/DDBJ databases">
        <authorList>
            <person name="Zhang Y."/>
            <person name="Huang X."/>
            <person name="Liu J."/>
            <person name="Lu L."/>
            <person name="Peng K."/>
        </authorList>
    </citation>
    <scope>NUCLEOTIDE SEQUENCE [LARGE SCALE GENOMIC DNA]</scope>
    <source>
        <strain evidence="4">S-XJ-1</strain>
    </source>
</reference>
<keyword evidence="4" id="KW-1185">Reference proteome</keyword>
<feature type="transmembrane region" description="Helical" evidence="2">
    <location>
        <begin position="12"/>
        <end position="35"/>
    </location>
</feature>
<keyword evidence="2" id="KW-0812">Transmembrane</keyword>